<dbReference type="Pfam" id="PF00908">
    <property type="entry name" value="dTDP_sugar_isom"/>
    <property type="match status" value="1"/>
</dbReference>
<dbReference type="NCBIfam" id="TIGR01221">
    <property type="entry name" value="rmlC"/>
    <property type="match status" value="1"/>
</dbReference>
<sequence length="242" mass="26575">MSTSPCPGAGSGASVHTITSGPPKPFRFIARTAPACRIRETAGFAARRIRCHHDVVRIERTDLADVLVLTPEPFRDERGLFTRTFDADLFDAYLGAPGTAASFVQDSQSRSVRGVIRGMHGRAGRGEAKLVRCAHGAVHDVLVDIRPGSPTFGEWRSFLLDDNEFRHLYVPPGYLHGFQALTEIADVCYRIDRPHDPAEDLGVAYHDPELAIEWPLPVTAVSQRDARAGSWANLVHLLTASR</sequence>
<protein>
    <recommendedName>
        <fullName evidence="3">dTDP-4-dehydrorhamnose 3,5-epimerase</fullName>
        <ecNumber evidence="3">5.1.3.13</ecNumber>
    </recommendedName>
    <alternativeName>
        <fullName evidence="3">Thymidine diphospho-4-keto-rhamnose 3,5-epimerase</fullName>
    </alternativeName>
</protein>
<dbReference type="UniPathway" id="UPA00124"/>
<name>A0A6G9Y4Y0_9NOCA</name>
<dbReference type="EMBL" id="CP046172">
    <property type="protein sequence ID" value="QIS08147.1"/>
    <property type="molecule type" value="Genomic_DNA"/>
</dbReference>
<comment type="function">
    <text evidence="3">Catalyzes the epimerization of the C3' and C5'positions of dTDP-6-deoxy-D-xylo-4-hexulose, forming dTDP-6-deoxy-L-lyxo-4-hexulose.</text>
</comment>
<organism evidence="4 5">
    <name type="scientific">Nocardia arthritidis</name>
    <dbReference type="NCBI Taxonomy" id="228602"/>
    <lineage>
        <taxon>Bacteria</taxon>
        <taxon>Bacillati</taxon>
        <taxon>Actinomycetota</taxon>
        <taxon>Actinomycetes</taxon>
        <taxon>Mycobacteriales</taxon>
        <taxon>Nocardiaceae</taxon>
        <taxon>Nocardia</taxon>
    </lineage>
</organism>
<comment type="similarity">
    <text evidence="1 3">Belongs to the dTDP-4-dehydrorhamnose 3,5-epimerase family.</text>
</comment>
<dbReference type="Gene3D" id="2.60.120.10">
    <property type="entry name" value="Jelly Rolls"/>
    <property type="match status" value="1"/>
</dbReference>
<evidence type="ECO:0000313" key="4">
    <source>
        <dbReference type="EMBL" id="QIS08147.1"/>
    </source>
</evidence>
<gene>
    <name evidence="4" type="primary">rfbC</name>
    <name evidence="4" type="ORF">F5544_01075</name>
</gene>
<dbReference type="GO" id="GO:0008830">
    <property type="term" value="F:dTDP-4-dehydrorhamnose 3,5-epimerase activity"/>
    <property type="evidence" value="ECO:0007669"/>
    <property type="project" value="UniProtKB-UniRule"/>
</dbReference>
<comment type="subunit">
    <text evidence="3">Homodimer.</text>
</comment>
<reference evidence="4 5" key="1">
    <citation type="journal article" date="2019" name="ACS Chem. Biol.">
        <title>Identification and Mobilization of a Cryptic Antibiotic Biosynthesis Gene Locus from a Human-Pathogenic Nocardia Isolate.</title>
        <authorList>
            <person name="Herisse M."/>
            <person name="Ishida K."/>
            <person name="Porter J.L."/>
            <person name="Howden B."/>
            <person name="Hertweck C."/>
            <person name="Stinear T.P."/>
            <person name="Pidot S.J."/>
        </authorList>
    </citation>
    <scope>NUCLEOTIDE SEQUENCE [LARGE SCALE GENOMIC DNA]</scope>
    <source>
        <strain evidence="4 5">AUSMDU00012717</strain>
    </source>
</reference>
<dbReference type="InterPro" id="IPR011051">
    <property type="entry name" value="RmlC_Cupin_sf"/>
</dbReference>
<keyword evidence="5" id="KW-1185">Reference proteome</keyword>
<comment type="pathway">
    <text evidence="3">Carbohydrate biosynthesis; dTDP-L-rhamnose biosynthesis.</text>
</comment>
<evidence type="ECO:0000313" key="5">
    <source>
        <dbReference type="Proteomes" id="UP000503540"/>
    </source>
</evidence>
<dbReference type="Proteomes" id="UP000503540">
    <property type="component" value="Chromosome"/>
</dbReference>
<keyword evidence="3 4" id="KW-0413">Isomerase</keyword>
<dbReference type="GO" id="GO:0019305">
    <property type="term" value="P:dTDP-rhamnose biosynthetic process"/>
    <property type="evidence" value="ECO:0007669"/>
    <property type="project" value="UniProtKB-UniRule"/>
</dbReference>
<proteinExistence type="inferred from homology"/>
<dbReference type="GO" id="GO:0005829">
    <property type="term" value="C:cytosol"/>
    <property type="evidence" value="ECO:0007669"/>
    <property type="project" value="TreeGrafter"/>
</dbReference>
<accession>A0A6G9Y4Y0</accession>
<dbReference type="CDD" id="cd00438">
    <property type="entry name" value="cupin_RmlC"/>
    <property type="match status" value="1"/>
</dbReference>
<evidence type="ECO:0000256" key="3">
    <source>
        <dbReference type="RuleBase" id="RU364069"/>
    </source>
</evidence>
<dbReference type="SUPFAM" id="SSF51182">
    <property type="entry name" value="RmlC-like cupins"/>
    <property type="match status" value="1"/>
</dbReference>
<dbReference type="PANTHER" id="PTHR21047:SF2">
    <property type="entry name" value="THYMIDINE DIPHOSPHO-4-KETO-RHAMNOSE 3,5-EPIMERASE"/>
    <property type="match status" value="1"/>
</dbReference>
<feature type="active site" description="Proton donor" evidence="2">
    <location>
        <position position="189"/>
    </location>
</feature>
<dbReference type="AlphaFoldDB" id="A0A6G9Y4Y0"/>
<dbReference type="KEGG" id="nah:F5544_01075"/>
<dbReference type="PANTHER" id="PTHR21047">
    <property type="entry name" value="DTDP-6-DEOXY-D-GLUCOSE-3,5 EPIMERASE"/>
    <property type="match status" value="1"/>
</dbReference>
<feature type="active site" description="Proton acceptor" evidence="2">
    <location>
        <position position="120"/>
    </location>
</feature>
<dbReference type="InterPro" id="IPR000888">
    <property type="entry name" value="RmlC-like"/>
</dbReference>
<dbReference type="EC" id="5.1.3.13" evidence="3"/>
<evidence type="ECO:0000256" key="1">
    <source>
        <dbReference type="ARBA" id="ARBA00010154"/>
    </source>
</evidence>
<comment type="catalytic activity">
    <reaction evidence="3">
        <text>dTDP-4-dehydro-6-deoxy-alpha-D-glucose = dTDP-4-dehydro-beta-L-rhamnose</text>
        <dbReference type="Rhea" id="RHEA:16969"/>
        <dbReference type="ChEBI" id="CHEBI:57649"/>
        <dbReference type="ChEBI" id="CHEBI:62830"/>
        <dbReference type="EC" id="5.1.3.13"/>
    </reaction>
</comment>
<evidence type="ECO:0000256" key="2">
    <source>
        <dbReference type="PIRSR" id="PIRSR600888-1"/>
    </source>
</evidence>
<dbReference type="InterPro" id="IPR014710">
    <property type="entry name" value="RmlC-like_jellyroll"/>
</dbReference>
<dbReference type="GO" id="GO:0000271">
    <property type="term" value="P:polysaccharide biosynthetic process"/>
    <property type="evidence" value="ECO:0007669"/>
    <property type="project" value="TreeGrafter"/>
</dbReference>